<accession>A0A7R7VEK3</accession>
<dbReference type="RefSeq" id="XP_043131693.1">
    <property type="nucleotide sequence ID" value="XM_043280775.1"/>
</dbReference>
<protein>
    <submittedName>
        <fullName evidence="1">Uncharacterized protein</fullName>
    </submittedName>
</protein>
<evidence type="ECO:0000313" key="2">
    <source>
        <dbReference type="Proteomes" id="UP000637239"/>
    </source>
</evidence>
<keyword evidence="2" id="KW-1185">Reference proteome</keyword>
<proteinExistence type="predicted"/>
<dbReference type="Proteomes" id="UP000637239">
    <property type="component" value="Chromosome 1"/>
</dbReference>
<sequence>MVTNKDVIIARKQGNMHMAPNRKENTHGAEKISQVVSLSSIRKGISFYYILSIVPTLLLDLSSDLVSFCTLICRSRLCCRLFQPSLFSRLSHYLGIHSFLAQHYPYYNPPRNELLLLFQTYAMMSMSV</sequence>
<dbReference type="EMBL" id="AP024416">
    <property type="protein sequence ID" value="BCR83171.1"/>
    <property type="molecule type" value="Genomic_DNA"/>
</dbReference>
<reference evidence="1" key="1">
    <citation type="submission" date="2021-01" db="EMBL/GenBank/DDBJ databases">
        <authorList>
            <consortium name="Aspergillus chevalieri M1 genome sequencing consortium"/>
            <person name="Kazuki M."/>
            <person name="Futagami T."/>
        </authorList>
    </citation>
    <scope>NUCLEOTIDE SEQUENCE</scope>
    <source>
        <strain evidence="1">M1</strain>
    </source>
</reference>
<dbReference type="GeneID" id="66977530"/>
<dbReference type="KEGG" id="ache:ACHE_10573S"/>
<dbReference type="AlphaFoldDB" id="A0A7R7VEK3"/>
<gene>
    <name evidence="1" type="ORF">ACHE_10573S</name>
</gene>
<evidence type="ECO:0000313" key="1">
    <source>
        <dbReference type="EMBL" id="BCR83171.1"/>
    </source>
</evidence>
<reference evidence="1" key="2">
    <citation type="submission" date="2021-02" db="EMBL/GenBank/DDBJ databases">
        <title>Aspergillus chevalieri M1 genome sequence.</title>
        <authorList>
            <person name="Kadooka C."/>
            <person name="Mori K."/>
            <person name="Futagami T."/>
        </authorList>
    </citation>
    <scope>NUCLEOTIDE SEQUENCE</scope>
    <source>
        <strain evidence="1">M1</strain>
    </source>
</reference>
<organism evidence="1 2">
    <name type="scientific">Aspergillus chevalieri</name>
    <name type="common">Eurotium chevalieri</name>
    <dbReference type="NCBI Taxonomy" id="182096"/>
    <lineage>
        <taxon>Eukaryota</taxon>
        <taxon>Fungi</taxon>
        <taxon>Dikarya</taxon>
        <taxon>Ascomycota</taxon>
        <taxon>Pezizomycotina</taxon>
        <taxon>Eurotiomycetes</taxon>
        <taxon>Eurotiomycetidae</taxon>
        <taxon>Eurotiales</taxon>
        <taxon>Aspergillaceae</taxon>
        <taxon>Aspergillus</taxon>
        <taxon>Aspergillus subgen. Aspergillus</taxon>
    </lineage>
</organism>
<name>A0A7R7VEK3_ASPCH</name>